<dbReference type="Proteomes" id="UP000046395">
    <property type="component" value="Unassembled WGS sequence"/>
</dbReference>
<sequence length="153" mass="16821">MLERTAFREAKACDAHLYTHIEMRNSLWPIGHASSADGCWSHLRNGPIRKSKAPSVFLIWKASRDVGYLTDEFAMQCNPLCLGHGSQVRVLVTLLALIFLGSNVAEAEAALNSNARTCALGALNKQFEVLPFVAKIDSPFENDGIALVKRKLP</sequence>
<keyword evidence="1" id="KW-1185">Reference proteome</keyword>
<proteinExistence type="predicted"/>
<protein>
    <submittedName>
        <fullName evidence="2">Uncharacterized protein</fullName>
    </submittedName>
</protein>
<organism evidence="1 2">
    <name type="scientific">Trichuris muris</name>
    <name type="common">Mouse whipworm</name>
    <dbReference type="NCBI Taxonomy" id="70415"/>
    <lineage>
        <taxon>Eukaryota</taxon>
        <taxon>Metazoa</taxon>
        <taxon>Ecdysozoa</taxon>
        <taxon>Nematoda</taxon>
        <taxon>Enoplea</taxon>
        <taxon>Dorylaimia</taxon>
        <taxon>Trichinellida</taxon>
        <taxon>Trichuridae</taxon>
        <taxon>Trichuris</taxon>
    </lineage>
</organism>
<evidence type="ECO:0000313" key="2">
    <source>
        <dbReference type="WBParaSite" id="TMUE_3000014140.1"/>
    </source>
</evidence>
<accession>A0A5S6R3R4</accession>
<dbReference type="WBParaSite" id="TMUE_3000014140.1">
    <property type="protein sequence ID" value="TMUE_3000014140.1"/>
    <property type="gene ID" value="WBGene00302137"/>
</dbReference>
<dbReference type="AlphaFoldDB" id="A0A5S6R3R4"/>
<reference evidence="2" key="1">
    <citation type="submission" date="2019-12" db="UniProtKB">
        <authorList>
            <consortium name="WormBaseParasite"/>
        </authorList>
    </citation>
    <scope>IDENTIFICATION</scope>
</reference>
<evidence type="ECO:0000313" key="1">
    <source>
        <dbReference type="Proteomes" id="UP000046395"/>
    </source>
</evidence>
<name>A0A5S6R3R4_TRIMR</name>